<feature type="region of interest" description="Disordered" evidence="5">
    <location>
        <begin position="739"/>
        <end position="777"/>
    </location>
</feature>
<evidence type="ECO:0000256" key="2">
    <source>
        <dbReference type="ARBA" id="ARBA00022750"/>
    </source>
</evidence>
<gene>
    <name evidence="8" type="ORF">FSB_LOCUS41537</name>
</gene>
<dbReference type="InterPro" id="IPR036875">
    <property type="entry name" value="Znf_CCHC_sf"/>
</dbReference>
<feature type="domain" description="CCHC-type" evidence="6">
    <location>
        <begin position="292"/>
        <end position="308"/>
    </location>
</feature>
<name>A0A2N9HNX3_FAGSY</name>
<feature type="region of interest" description="Disordered" evidence="5">
    <location>
        <begin position="221"/>
        <end position="282"/>
    </location>
</feature>
<feature type="compositionally biased region" description="Basic and acidic residues" evidence="5">
    <location>
        <begin position="1203"/>
        <end position="1213"/>
    </location>
</feature>
<dbReference type="GO" id="GO:0003677">
    <property type="term" value="F:DNA binding"/>
    <property type="evidence" value="ECO:0007669"/>
    <property type="project" value="UniProtKB-KW"/>
</dbReference>
<dbReference type="SUPFAM" id="SSF57756">
    <property type="entry name" value="Retrovirus zinc finger-like domains"/>
    <property type="match status" value="2"/>
</dbReference>
<evidence type="ECO:0000256" key="3">
    <source>
        <dbReference type="ARBA" id="ARBA00023125"/>
    </source>
</evidence>
<keyword evidence="2" id="KW-0378">Hydrolase</keyword>
<proteinExistence type="predicted"/>
<dbReference type="SMART" id="SM00343">
    <property type="entry name" value="ZnF_C2HC"/>
    <property type="match status" value="2"/>
</dbReference>
<dbReference type="GO" id="GO:0006508">
    <property type="term" value="P:proteolysis"/>
    <property type="evidence" value="ECO:0007669"/>
    <property type="project" value="UniProtKB-KW"/>
</dbReference>
<dbReference type="Pfam" id="PF17921">
    <property type="entry name" value="Integrase_H2C2"/>
    <property type="match status" value="1"/>
</dbReference>
<dbReference type="Gene3D" id="3.30.420.10">
    <property type="entry name" value="Ribonuclease H-like superfamily/Ribonuclease H"/>
    <property type="match status" value="3"/>
</dbReference>
<dbReference type="InterPro" id="IPR043502">
    <property type="entry name" value="DNA/RNA_pol_sf"/>
</dbReference>
<keyword evidence="1" id="KW-0645">Protease</keyword>
<feature type="domain" description="Integrase catalytic" evidence="7">
    <location>
        <begin position="553"/>
        <end position="650"/>
    </location>
</feature>
<dbReference type="Gene3D" id="2.40.70.10">
    <property type="entry name" value="Acid Proteases"/>
    <property type="match status" value="1"/>
</dbReference>
<dbReference type="Pfam" id="PF22936">
    <property type="entry name" value="Pol_BBD"/>
    <property type="match status" value="1"/>
</dbReference>
<dbReference type="Pfam" id="PF07727">
    <property type="entry name" value="RVT_2"/>
    <property type="match status" value="1"/>
</dbReference>
<dbReference type="SUPFAM" id="SSF56672">
    <property type="entry name" value="DNA/RNA polymerases"/>
    <property type="match status" value="1"/>
</dbReference>
<dbReference type="Pfam" id="PF03732">
    <property type="entry name" value="Retrotrans_gag"/>
    <property type="match status" value="1"/>
</dbReference>
<organism evidence="8">
    <name type="scientific">Fagus sylvatica</name>
    <name type="common">Beechnut</name>
    <dbReference type="NCBI Taxonomy" id="28930"/>
    <lineage>
        <taxon>Eukaryota</taxon>
        <taxon>Viridiplantae</taxon>
        <taxon>Streptophyta</taxon>
        <taxon>Embryophyta</taxon>
        <taxon>Tracheophyta</taxon>
        <taxon>Spermatophyta</taxon>
        <taxon>Magnoliopsida</taxon>
        <taxon>eudicotyledons</taxon>
        <taxon>Gunneridae</taxon>
        <taxon>Pentapetalae</taxon>
        <taxon>rosids</taxon>
        <taxon>fabids</taxon>
        <taxon>Fagales</taxon>
        <taxon>Fagaceae</taxon>
        <taxon>Fagus</taxon>
    </lineage>
</organism>
<feature type="region of interest" description="Disordered" evidence="5">
    <location>
        <begin position="1270"/>
        <end position="1292"/>
    </location>
</feature>
<feature type="domain" description="CCHC-type" evidence="6">
    <location>
        <begin position="1538"/>
        <end position="1552"/>
    </location>
</feature>
<dbReference type="InterPro" id="IPR001584">
    <property type="entry name" value="Integrase_cat-core"/>
</dbReference>
<dbReference type="GO" id="GO:0008270">
    <property type="term" value="F:zinc ion binding"/>
    <property type="evidence" value="ECO:0007669"/>
    <property type="project" value="UniProtKB-KW"/>
</dbReference>
<dbReference type="FunFam" id="3.30.70.270:FF:000020">
    <property type="entry name" value="Transposon Tf2-6 polyprotein-like Protein"/>
    <property type="match status" value="1"/>
</dbReference>
<dbReference type="Gene3D" id="3.10.10.10">
    <property type="entry name" value="HIV Type 1 Reverse Transcriptase, subunit A, domain 1"/>
    <property type="match status" value="1"/>
</dbReference>
<evidence type="ECO:0000256" key="4">
    <source>
        <dbReference type="PROSITE-ProRule" id="PRU00047"/>
    </source>
</evidence>
<dbReference type="PANTHER" id="PTHR35046">
    <property type="entry name" value="ZINC KNUCKLE (CCHC-TYPE) FAMILY PROTEIN"/>
    <property type="match status" value="1"/>
</dbReference>
<dbReference type="InterPro" id="IPR001878">
    <property type="entry name" value="Znf_CCHC"/>
</dbReference>
<dbReference type="InterPro" id="IPR054722">
    <property type="entry name" value="PolX-like_BBD"/>
</dbReference>
<reference evidence="8" key="1">
    <citation type="submission" date="2018-02" db="EMBL/GenBank/DDBJ databases">
        <authorList>
            <person name="Cohen D.B."/>
            <person name="Kent A.D."/>
        </authorList>
    </citation>
    <scope>NUCLEOTIDE SEQUENCE</scope>
</reference>
<dbReference type="CDD" id="cd00303">
    <property type="entry name" value="retropepsin_like"/>
    <property type="match status" value="1"/>
</dbReference>
<dbReference type="EMBL" id="OIVN01003800">
    <property type="protein sequence ID" value="SPD13655.1"/>
    <property type="molecule type" value="Genomic_DNA"/>
</dbReference>
<dbReference type="GO" id="GO:0004190">
    <property type="term" value="F:aspartic-type endopeptidase activity"/>
    <property type="evidence" value="ECO:0007669"/>
    <property type="project" value="UniProtKB-KW"/>
</dbReference>
<dbReference type="CDD" id="cd09272">
    <property type="entry name" value="RNase_HI_RT_Ty1"/>
    <property type="match status" value="1"/>
</dbReference>
<evidence type="ECO:0000259" key="7">
    <source>
        <dbReference type="PROSITE" id="PS50994"/>
    </source>
</evidence>
<protein>
    <submittedName>
        <fullName evidence="8">Uncharacterized protein</fullName>
    </submittedName>
</protein>
<dbReference type="PROSITE" id="PS50994">
    <property type="entry name" value="INTEGRASE"/>
    <property type="match status" value="1"/>
</dbReference>
<dbReference type="InterPro" id="IPR013103">
    <property type="entry name" value="RVT_2"/>
</dbReference>
<dbReference type="PANTHER" id="PTHR35046:SF18">
    <property type="entry name" value="RNA-DIRECTED DNA POLYMERASE"/>
    <property type="match status" value="1"/>
</dbReference>
<dbReference type="GO" id="GO:0015074">
    <property type="term" value="P:DNA integration"/>
    <property type="evidence" value="ECO:0007669"/>
    <property type="project" value="InterPro"/>
</dbReference>
<dbReference type="InterPro" id="IPR043128">
    <property type="entry name" value="Rev_trsase/Diguanyl_cyclase"/>
</dbReference>
<feature type="compositionally biased region" description="Basic and acidic residues" evidence="5">
    <location>
        <begin position="1222"/>
        <end position="1231"/>
    </location>
</feature>
<feature type="compositionally biased region" description="Low complexity" evidence="5">
    <location>
        <begin position="254"/>
        <end position="263"/>
    </location>
</feature>
<dbReference type="CDD" id="cd09274">
    <property type="entry name" value="RNase_HI_RT_Ty3"/>
    <property type="match status" value="1"/>
</dbReference>
<keyword evidence="2" id="KW-0064">Aspartyl protease</keyword>
<dbReference type="Pfam" id="PF13976">
    <property type="entry name" value="gag_pre-integrs"/>
    <property type="match status" value="1"/>
</dbReference>
<evidence type="ECO:0000256" key="1">
    <source>
        <dbReference type="ARBA" id="ARBA00022670"/>
    </source>
</evidence>
<dbReference type="Pfam" id="PF14223">
    <property type="entry name" value="Retrotran_gag_2"/>
    <property type="match status" value="1"/>
</dbReference>
<dbReference type="SUPFAM" id="SSF53098">
    <property type="entry name" value="Ribonuclease H-like"/>
    <property type="match status" value="2"/>
</dbReference>
<keyword evidence="4" id="KW-0479">Metal-binding</keyword>
<dbReference type="Pfam" id="PF25597">
    <property type="entry name" value="SH3_retrovirus"/>
    <property type="match status" value="1"/>
</dbReference>
<dbReference type="InterPro" id="IPR005162">
    <property type="entry name" value="Retrotrans_gag_dom"/>
</dbReference>
<dbReference type="InterPro" id="IPR012337">
    <property type="entry name" value="RNaseH-like_sf"/>
</dbReference>
<feature type="compositionally biased region" description="Polar residues" evidence="5">
    <location>
        <begin position="1491"/>
        <end position="1529"/>
    </location>
</feature>
<evidence type="ECO:0000259" key="6">
    <source>
        <dbReference type="PROSITE" id="PS50158"/>
    </source>
</evidence>
<dbReference type="InterPro" id="IPR057670">
    <property type="entry name" value="SH3_retrovirus"/>
</dbReference>
<keyword evidence="4" id="KW-0863">Zinc-finger</keyword>
<dbReference type="Pfam" id="PF00098">
    <property type="entry name" value="zf-CCHC"/>
    <property type="match status" value="2"/>
</dbReference>
<keyword evidence="4" id="KW-0862">Zinc</keyword>
<dbReference type="PROSITE" id="PS50158">
    <property type="entry name" value="ZF_CCHC"/>
    <property type="match status" value="2"/>
</dbReference>
<keyword evidence="3" id="KW-0238">DNA-binding</keyword>
<dbReference type="Gene3D" id="4.10.60.10">
    <property type="entry name" value="Zinc finger, CCHC-type"/>
    <property type="match status" value="1"/>
</dbReference>
<feature type="compositionally biased region" description="Basic and acidic residues" evidence="5">
    <location>
        <begin position="1270"/>
        <end position="1279"/>
    </location>
</feature>
<accession>A0A2N9HNX3</accession>
<dbReference type="InterPro" id="IPR041588">
    <property type="entry name" value="Integrase_H2C2"/>
</dbReference>
<evidence type="ECO:0000313" key="8">
    <source>
        <dbReference type="EMBL" id="SPD13655.1"/>
    </source>
</evidence>
<sequence>MVRMAIANGVVSFQFPRLTKQNFDNWSIRMKALLGSQDAWETMEKGYEESQDETSLTPNQKEALQKVRKKDQQALTLIYQGLDEAMFEKVANATSSKQAWEILQNSLKGVDKVKKVRLQTLRGEFESLHMKESESVSDYFSRVLAIVNQFKRYGENMDDTRVVEKILRSLTSKFDYIVVAIEESKDLESMTPDQLMGSLQAHEERLNKKEQEPLKQVLQSKLTLNEKGWRDSSQRGRGCGRGHSQRRGSGGSNGHSSRNNGDRAQNSQTMRDRGRGSFSRPYRRRYNKNNVKCYNCQRFGHYASECRSAMNNVEEKANYVEDLNEEVEPTVLLAYKGENKEEENVWYLDTGASNHMCGNKAMFLELNESVVGNVTFGDLSKVPVKGKGKILIRLKNGDHQFIYDVYYVPSMKNNILSLGQLLEKDYDIHLKDRSCLIRDHQNNLIAKVPMTRNRMFLLNIHNDVAKCLKACYRDSSWLWHLRLGHLNFGGLKLLAKTKMVRGLPSIEHPNQLCEGCLFGKQSRKSFPKEASTRANKPLQLVHADKSRVVKEIKALRSDRGGEFTSNEFKEFCETNGIRRPLTVPRSPQQNGVAERKNRSILNMARSMLKSKKMPKELWAEAVDCAVYLSNRCPTRSVQGKTPQQAWSRKKPTISHLRVFGSIAYVHVPDQERSKLDDKSEKYVFIGYDPSSKGYKLYNPSTKKVIVSRDVEFDEEGIWNWNTQEEEKYDFFPFPEEEEQVNEVPEVPITPTPSPVSPVHESSSSSSSLEGSSSERPRGFRSLQDLYESTENIDDITLFCLFADCEPTGFKEAVQDKKWRNAMDEEIKAIKKNDTWELTTLPHGKKAIGVKWVYKMKKNAKGEVERYKARLVVKGYSQQQGIDYDEVFAPVARLETIRLLIALAAQNKWSIFQMDVKSVFLNGYLEEEVYVEHQELGTTELTNTSKRKDSPNVHMNMHFIVRKNPSMFEDFKKAMAQGYAKEILKKYEMLDCKPVSTLVECGVKLSRHDEEENVNPTLFKSLVGSLRYLTCTRPDILYGVGLVMEAPTMTHLKTAKRILRYVKERVQLVLYSYMGDTTFTWTSKKQPIVTLSTCEADIEATEIFVNNKSALAFVKNPVFHDRSKHIDTSSKNGTDAWEQKQEHYQRFGPKAPEEIETIPEEPQTSKDAELEALRKEVETLTEALRSQQWRDREEESDFENPFAKQDHRFQEWGRHHARTTTGDSRRGREPTDLRSPGTRTTHFPMNPVVMIAILIRQQTFDRDLHHPHGVDHGFDREPRRGHSFNREPPPFQEFGRDTHPPLGFGRAPQQHHQGFDRPPPPNRMGHGHGVDWPPAPLREQTTTDSRWESNFRLEFPEFHGGVNPEEFVDWLSTVERVFEYYEVPEQKKTKLVGVKLRGRASAWWEQVQVHRLRRGKPKVQEWAKMKKKLSAQFLPYNYAQQLYQSLHTLRQTGLVEEISSCSILVGPLSQAYNRALMVEKQLARRSMAPSYGSRTNSQAPTTSTQTKPWSQDQTSKPSTQGSPNVYKSAPRNSNVSGFKCFKCGEMGHKANECNKPLLSRGRALMLEDVVEIEDVVESDDEELVGGDNEEEEGVVLVMKKTLLTPRKEEEDEWLRDNIFHSTCSILGKVCQLVIDGGSCENVVSQEAVNKLGLKTEEHPHPYKLSWLKKGGEIKVTRRCMVPFSIRKKYEDVVSCDVVPMDVCHLLLGRPWQYDRDTCHNGRNNTYSLKLKGKKITLLPMKHQVIPKPQKLETLLSTKTFICDSLELGCAYMLVADLCVTHGENGVGESVGVVPRAIKELLEEFADCTPIDLPLGLPPMRDIQHVVDLIPGASLPNRAAYRMAPKEKEELHRQVQELLDKGYIRHSISPCAVPALLTPKKDGSWRMCIDSRAINKITIKYRFPIPRLDDMLDNLGRTFMRVMNQFLQPLIGVCVVVYFDDILIYSKTLEDHVMHLRRWEEVRSFHGLATFYRRFVKGFSAIAAPLTDCLKKDNFEWGESTELAFNTLKTALTTAPILSLPDFEKLFEIDCDASGVGIGGVLSQEGKPIAYFSEKLNGPKLNYSTYDLEFYAIVQTIKHWAYYLAYREFLLNTDHEALKHLNSQQTLNKRHGKWVSYLQQFNFSIRHKSGSLNKVADGLSRRQSLLVMMRTNVSGFEEFKESLQGGWEAMVGGSSTTTRQQLVLEHHIQGHFGIDKTLGLLQRNYHWHGMKKDVGKLVNSCGVCQRSKGGSSNAGLYLPLPVPSKPWEHVSMDFVMGLPPTLRRSDSIMVVVDRFSKMAHFVACKKAPRFILKPMDKRKLLTGAWEVLLRCLIKENPREWEAILPLAEFAFNASINRTTQSSPFEVVYGLQPAGVADLISLPLPTKSNLKALDMVQHMQQVHKRFNKRYKKQTPSIRLGLTKVGDNFSLKRVI</sequence>
<dbReference type="InterPro" id="IPR036397">
    <property type="entry name" value="RNaseH_sf"/>
</dbReference>
<dbReference type="CDD" id="cd01647">
    <property type="entry name" value="RT_LTR"/>
    <property type="match status" value="1"/>
</dbReference>
<dbReference type="InterPro" id="IPR041577">
    <property type="entry name" value="RT_RNaseH_2"/>
</dbReference>
<dbReference type="InterPro" id="IPR021109">
    <property type="entry name" value="Peptidase_aspartic_dom_sf"/>
</dbReference>
<dbReference type="InterPro" id="IPR025724">
    <property type="entry name" value="GAG-pre-integrase_dom"/>
</dbReference>
<dbReference type="Gene3D" id="3.30.70.270">
    <property type="match status" value="2"/>
</dbReference>
<feature type="region of interest" description="Disordered" evidence="5">
    <location>
        <begin position="1486"/>
        <end position="1529"/>
    </location>
</feature>
<feature type="region of interest" description="Disordered" evidence="5">
    <location>
        <begin position="1184"/>
        <end position="1242"/>
    </location>
</feature>
<dbReference type="Gene3D" id="1.10.340.70">
    <property type="match status" value="1"/>
</dbReference>
<evidence type="ECO:0000256" key="5">
    <source>
        <dbReference type="SAM" id="MobiDB-lite"/>
    </source>
</evidence>
<feature type="compositionally biased region" description="Low complexity" evidence="5">
    <location>
        <begin position="756"/>
        <end position="771"/>
    </location>
</feature>
<dbReference type="Pfam" id="PF17919">
    <property type="entry name" value="RT_RNaseH_2"/>
    <property type="match status" value="1"/>
</dbReference>